<sequence length="141" mass="16414">MNNNDKVTSEEELPPFDLPSTTGGRTSFILKEKIADMIKYGKPITAQFPKRERQTANEIRASMLTMYRLAVVIEKKYYKKTTLQELDIELDVLRHFVRLAQDKDYYGPNIVPPLSFKKYMVWSMKLDEIGRIIGGYMKSVK</sequence>
<feature type="domain" description="bAvd-like" evidence="2">
    <location>
        <begin position="28"/>
        <end position="140"/>
    </location>
</feature>
<evidence type="ECO:0000259" key="2">
    <source>
        <dbReference type="Pfam" id="PF22296"/>
    </source>
</evidence>
<dbReference type="InterPro" id="IPR036583">
    <property type="entry name" value="23S_rRNA_IVS_sf"/>
</dbReference>
<evidence type="ECO:0000313" key="3">
    <source>
        <dbReference type="EMBL" id="XCD04241.1"/>
    </source>
</evidence>
<reference evidence="3" key="1">
    <citation type="submission" date="2024-03" db="EMBL/GenBank/DDBJ databases">
        <title>Diverse circular DNA viruses in blood, oral, and fecal samples of captive lemurs.</title>
        <authorList>
            <person name="Paietta E.N."/>
            <person name="Kraberger S."/>
            <person name="Lund M.C."/>
            <person name="Custer J.M."/>
            <person name="Vargas K.M."/>
            <person name="Ehmke E.E."/>
            <person name="Yoder A.D."/>
            <person name="Varsani A."/>
        </authorList>
    </citation>
    <scope>NUCLEOTIDE SEQUENCE</scope>
    <source>
        <strain evidence="3">Duke_22FF_208</strain>
    </source>
</reference>
<organism evidence="3">
    <name type="scientific">Dulem virus 37</name>
    <dbReference type="NCBI Taxonomy" id="3145755"/>
    <lineage>
        <taxon>Viruses</taxon>
        <taxon>Duplodnaviria</taxon>
        <taxon>Heunggongvirae</taxon>
        <taxon>Uroviricota</taxon>
        <taxon>Caudoviricetes</taxon>
    </lineage>
</organism>
<proteinExistence type="predicted"/>
<accession>A0AAU8AY36</accession>
<protein>
    <submittedName>
        <fullName evidence="3">Diversity-generating retroelement protein Avd</fullName>
    </submittedName>
</protein>
<dbReference type="CDD" id="cd16376">
    <property type="entry name" value="Avd_like"/>
    <property type="match status" value="1"/>
</dbReference>
<evidence type="ECO:0000256" key="1">
    <source>
        <dbReference type="SAM" id="MobiDB-lite"/>
    </source>
</evidence>
<feature type="region of interest" description="Disordered" evidence="1">
    <location>
        <begin position="1"/>
        <end position="20"/>
    </location>
</feature>
<dbReference type="Pfam" id="PF22296">
    <property type="entry name" value="bAvd"/>
    <property type="match status" value="1"/>
</dbReference>
<dbReference type="InterPro" id="IPR055360">
    <property type="entry name" value="bAvd"/>
</dbReference>
<dbReference type="Gene3D" id="1.20.1440.60">
    <property type="entry name" value="23S rRNA-intervening sequence"/>
    <property type="match status" value="1"/>
</dbReference>
<dbReference type="EMBL" id="PP511443">
    <property type="protein sequence ID" value="XCD04241.1"/>
    <property type="molecule type" value="Genomic_DNA"/>
</dbReference>
<dbReference type="NCBIfam" id="NF033474">
    <property type="entry name" value="DivGenRetAVD"/>
    <property type="match status" value="1"/>
</dbReference>
<name>A0AAU8AY36_9CAUD</name>